<protein>
    <recommendedName>
        <fullName evidence="9">Cobyrinate a,c-diamide synthase</fullName>
        <ecNumber evidence="9">6.3.5.11</ecNumber>
    </recommendedName>
    <alternativeName>
        <fullName evidence="9">Cobyrinic acid a,c-diamide synthetase</fullName>
    </alternativeName>
</protein>
<evidence type="ECO:0000259" key="10">
    <source>
        <dbReference type="Pfam" id="PF01656"/>
    </source>
</evidence>
<gene>
    <name evidence="9" type="primary">cbiA</name>
    <name evidence="12" type="ORF">DIZ78_04260</name>
</gene>
<evidence type="ECO:0000256" key="5">
    <source>
        <dbReference type="ARBA" id="ARBA00022741"/>
    </source>
</evidence>
<feature type="active site" description="Nucleophile" evidence="9">
    <location>
        <position position="329"/>
    </location>
</feature>
<evidence type="ECO:0000256" key="9">
    <source>
        <dbReference type="HAMAP-Rule" id="MF_00027"/>
    </source>
</evidence>
<evidence type="ECO:0000256" key="2">
    <source>
        <dbReference type="ARBA" id="ARBA00006205"/>
    </source>
</evidence>
<keyword evidence="7 9" id="KW-0460">Magnesium</keyword>
<dbReference type="GO" id="GO:0042242">
    <property type="term" value="F:cobyrinic acid a,c-diamide synthase activity"/>
    <property type="evidence" value="ECO:0007669"/>
    <property type="project" value="UniProtKB-UniRule"/>
</dbReference>
<name>A0A370DRS0_9GAMM</name>
<proteinExistence type="inferred from homology"/>
<dbReference type="Gene3D" id="3.40.50.880">
    <property type="match status" value="1"/>
</dbReference>
<keyword evidence="5 9" id="KW-0547">Nucleotide-binding</keyword>
<dbReference type="InterPro" id="IPR002586">
    <property type="entry name" value="CobQ/CobB/MinD/ParA_Nub-bd_dom"/>
</dbReference>
<dbReference type="SUPFAM" id="SSF52540">
    <property type="entry name" value="P-loop containing nucleoside triphosphate hydrolases"/>
    <property type="match status" value="1"/>
</dbReference>
<dbReference type="Gene3D" id="3.40.50.300">
    <property type="entry name" value="P-loop containing nucleotide triphosphate hydrolases"/>
    <property type="match status" value="1"/>
</dbReference>
<comment type="similarity">
    <text evidence="2">Belongs to the CobB/CobQ family. CobQ subfamily.</text>
</comment>
<keyword evidence="6 9" id="KW-0067">ATP-binding</keyword>
<feature type="domain" description="CobQ/CobB/MinD/ParA nucleotide binding" evidence="10">
    <location>
        <begin position="13"/>
        <end position="182"/>
    </location>
</feature>
<comment type="function">
    <text evidence="9">Catalyzes the ATP-dependent amidation of the two carboxylate groups at positions a and c of cobyrinate, using either L-glutamine or ammonia as the nitrogen source.</text>
</comment>
<evidence type="ECO:0000259" key="11">
    <source>
        <dbReference type="Pfam" id="PF07685"/>
    </source>
</evidence>
<dbReference type="Pfam" id="PF07685">
    <property type="entry name" value="GATase_3"/>
    <property type="match status" value="1"/>
</dbReference>
<comment type="pathway">
    <text evidence="9">Cofactor biosynthesis; adenosylcobalamin biosynthesis; cob(II)yrinate a,c-diamide from sirohydrochlorin (anaerobic route): step 10/10.</text>
</comment>
<dbReference type="CDD" id="cd05388">
    <property type="entry name" value="CobB_N"/>
    <property type="match status" value="1"/>
</dbReference>
<sequence>MASIYISAAHKSSGKTTLSIGLGRALASRGLTVQSFKKGPDYIDPLWLHSATGRGCYNLDFYTMHGEEIEALYRRRMQGADIGLIEGNKGLYDGLDIEGSNSNAALAALLDIPVVLVINTKGMTRGIAPLLLGYQAFDHNISISGVILNQVGGSRHESKLVNVVEHYTDIPVLGAVANDPSLGIDERHLGLVPNNERSQAEEVIDYLAKTVTDCVDLDRLIEIAGEARSVPRFAAVEETSHQDGTLRIGYPKDMAFGFYYPDDLEALRRHGAELVPFDTLNDERLPEVDGLFIGGGFPETSMDALEANTSIREAIRDYIEQGGAVYAECGGLMYLCRSLTWQGKKCRMVGIIPADAVMHERPQGRGYVRLTESGNSRWAEVAEKNGDGIINAHEFHYSALEGLDAESSDFAYKVVRGTGIDSRHDGYIYKNLLANYTHMRNVGGCHWVERFLSHVRAIKTLKMGNQGSNKDV</sequence>
<dbReference type="NCBIfam" id="TIGR00379">
    <property type="entry name" value="cobB"/>
    <property type="match status" value="1"/>
</dbReference>
<evidence type="ECO:0000313" key="12">
    <source>
        <dbReference type="EMBL" id="RDH87766.1"/>
    </source>
</evidence>
<feature type="site" description="Increases nucleophilicity of active site Cys" evidence="9">
    <location>
        <position position="438"/>
    </location>
</feature>
<comment type="caution">
    <text evidence="12">The sequence shown here is derived from an EMBL/GenBank/DDBJ whole genome shotgun (WGS) entry which is preliminary data.</text>
</comment>
<dbReference type="CDD" id="cd03130">
    <property type="entry name" value="GATase1_CobB"/>
    <property type="match status" value="1"/>
</dbReference>
<dbReference type="InterPro" id="IPR029062">
    <property type="entry name" value="Class_I_gatase-like"/>
</dbReference>
<keyword evidence="8 9" id="KW-0315">Glutamine amidotransferase</keyword>
<dbReference type="InterPro" id="IPR027417">
    <property type="entry name" value="P-loop_NTPase"/>
</dbReference>
<evidence type="ECO:0000256" key="7">
    <source>
        <dbReference type="ARBA" id="ARBA00022842"/>
    </source>
</evidence>
<evidence type="ECO:0000256" key="6">
    <source>
        <dbReference type="ARBA" id="ARBA00022840"/>
    </source>
</evidence>
<dbReference type="EC" id="6.3.5.11" evidence="9"/>
<organism evidence="12 13">
    <name type="scientific">endosymbiont of Escarpia spicata</name>
    <dbReference type="NCBI Taxonomy" id="2200908"/>
    <lineage>
        <taxon>Bacteria</taxon>
        <taxon>Pseudomonadati</taxon>
        <taxon>Pseudomonadota</taxon>
        <taxon>Gammaproteobacteria</taxon>
        <taxon>sulfur-oxidizing symbionts</taxon>
    </lineage>
</organism>
<dbReference type="UniPathway" id="UPA00148">
    <property type="reaction ID" value="UER00231"/>
</dbReference>
<comment type="domain">
    <text evidence="9">Comprises of two domains. The C-terminal domain contains the binding site for glutamine and catalyzes the hydrolysis of this substrate to glutamate and ammonia. The N-terminal domain is anticipated to bind ATP and cobyrinate and catalyzes the ultimate synthesis of the diamide product. The ammonia produced via the glutaminase domain is probably translocated to the adjacent domain via a molecular tunnel, where it reacts with an activated intermediate.</text>
</comment>
<comment type="catalytic activity">
    <reaction evidence="9">
        <text>cob(II)yrinate + 2 L-glutamine + 2 ATP + 2 H2O = cob(II)yrinate a,c diamide + 2 L-glutamate + 2 ADP + 2 phosphate + 2 H(+)</text>
        <dbReference type="Rhea" id="RHEA:26289"/>
        <dbReference type="ChEBI" id="CHEBI:15377"/>
        <dbReference type="ChEBI" id="CHEBI:15378"/>
        <dbReference type="ChEBI" id="CHEBI:29985"/>
        <dbReference type="ChEBI" id="CHEBI:30616"/>
        <dbReference type="ChEBI" id="CHEBI:43474"/>
        <dbReference type="ChEBI" id="CHEBI:58359"/>
        <dbReference type="ChEBI" id="CHEBI:58537"/>
        <dbReference type="ChEBI" id="CHEBI:58894"/>
        <dbReference type="ChEBI" id="CHEBI:456216"/>
        <dbReference type="EC" id="6.3.5.11"/>
    </reaction>
</comment>
<dbReference type="GO" id="GO:0005524">
    <property type="term" value="F:ATP binding"/>
    <property type="evidence" value="ECO:0007669"/>
    <property type="project" value="UniProtKB-UniRule"/>
</dbReference>
<dbReference type="SUPFAM" id="SSF52317">
    <property type="entry name" value="Class I glutamine amidotransferase-like"/>
    <property type="match status" value="1"/>
</dbReference>
<evidence type="ECO:0000256" key="3">
    <source>
        <dbReference type="ARBA" id="ARBA00022573"/>
    </source>
</evidence>
<dbReference type="PANTHER" id="PTHR43873">
    <property type="entry name" value="COBYRINATE A,C-DIAMIDE SYNTHASE"/>
    <property type="match status" value="1"/>
</dbReference>
<keyword evidence="13" id="KW-1185">Reference proteome</keyword>
<keyword evidence="4 9" id="KW-0436">Ligase</keyword>
<evidence type="ECO:0000256" key="8">
    <source>
        <dbReference type="ARBA" id="ARBA00022962"/>
    </source>
</evidence>
<dbReference type="GO" id="GO:0009236">
    <property type="term" value="P:cobalamin biosynthetic process"/>
    <property type="evidence" value="ECO:0007669"/>
    <property type="project" value="UniProtKB-UniRule"/>
</dbReference>
<dbReference type="HAMAP" id="MF_00027">
    <property type="entry name" value="CobB_CbiA"/>
    <property type="match status" value="1"/>
</dbReference>
<dbReference type="PROSITE" id="PS51274">
    <property type="entry name" value="GATASE_COBBQ"/>
    <property type="match status" value="1"/>
</dbReference>
<evidence type="ECO:0000256" key="1">
    <source>
        <dbReference type="ARBA" id="ARBA00001946"/>
    </source>
</evidence>
<dbReference type="Pfam" id="PF01656">
    <property type="entry name" value="CbiA"/>
    <property type="match status" value="1"/>
</dbReference>
<dbReference type="NCBIfam" id="NF002204">
    <property type="entry name" value="PRK01077.1"/>
    <property type="match status" value="1"/>
</dbReference>
<dbReference type="InterPro" id="IPR011698">
    <property type="entry name" value="GATase_3"/>
</dbReference>
<accession>A0A370DRS0</accession>
<dbReference type="PANTHER" id="PTHR43873:SF1">
    <property type="entry name" value="COBYRINATE A,C-DIAMIDE SYNTHASE"/>
    <property type="match status" value="1"/>
</dbReference>
<comment type="similarity">
    <text evidence="9">Belongs to the CobB/CbiA family.</text>
</comment>
<keyword evidence="3 9" id="KW-0169">Cobalamin biosynthesis</keyword>
<dbReference type="EMBL" id="QFXE01000005">
    <property type="protein sequence ID" value="RDH87766.1"/>
    <property type="molecule type" value="Genomic_DNA"/>
</dbReference>
<comment type="miscellaneous">
    <text evidence="9">The a and c carboxylates of cobyrinate are activated for nucleophilic attack via formation of a phosphorylated intermediate by ATP. CbiA catalyzes first the amidation of the c-carboxylate, and then that of the a-carboxylate.</text>
</comment>
<dbReference type="InterPro" id="IPR004484">
    <property type="entry name" value="CbiA/CobB_synth"/>
</dbReference>
<comment type="cofactor">
    <cofactor evidence="1 9">
        <name>Mg(2+)</name>
        <dbReference type="ChEBI" id="CHEBI:18420"/>
    </cofactor>
</comment>
<dbReference type="AlphaFoldDB" id="A0A370DRS0"/>
<reference evidence="12 13" key="1">
    <citation type="journal article" date="2018" name="ISME J.">
        <title>Endosymbiont genomes yield clues of tubeworm success.</title>
        <authorList>
            <person name="Li Y."/>
            <person name="Liles M.R."/>
            <person name="Halanych K.M."/>
        </authorList>
    </citation>
    <scope>NUCLEOTIDE SEQUENCE [LARGE SCALE GENOMIC DNA]</scope>
    <source>
        <strain evidence="12">A1462</strain>
    </source>
</reference>
<dbReference type="Proteomes" id="UP000254771">
    <property type="component" value="Unassembled WGS sequence"/>
</dbReference>
<evidence type="ECO:0000256" key="4">
    <source>
        <dbReference type="ARBA" id="ARBA00022598"/>
    </source>
</evidence>
<evidence type="ECO:0000313" key="13">
    <source>
        <dbReference type="Proteomes" id="UP000254771"/>
    </source>
</evidence>
<feature type="domain" description="CobB/CobQ-like glutamine amidotransferase" evidence="11">
    <location>
        <begin position="247"/>
        <end position="439"/>
    </location>
</feature>